<evidence type="ECO:0000313" key="14">
    <source>
        <dbReference type="EMBL" id="CAD7076618.1"/>
    </source>
</evidence>
<evidence type="ECO:0008006" key="16">
    <source>
        <dbReference type="Google" id="ProtNLM"/>
    </source>
</evidence>
<evidence type="ECO:0000256" key="7">
    <source>
        <dbReference type="ARBA" id="ARBA00022723"/>
    </source>
</evidence>
<feature type="binding site" description="axial binding residue" evidence="11">
    <location>
        <position position="444"/>
    </location>
    <ligand>
        <name>heme</name>
        <dbReference type="ChEBI" id="CHEBI:30413"/>
    </ligand>
    <ligandPart>
        <name>Fe</name>
        <dbReference type="ChEBI" id="CHEBI:18248"/>
    </ligandPart>
</feature>
<evidence type="ECO:0000256" key="11">
    <source>
        <dbReference type="PIRSR" id="PIRSR602403-1"/>
    </source>
</evidence>
<dbReference type="PROSITE" id="PS00086">
    <property type="entry name" value="CYTOCHROME_P450"/>
    <property type="match status" value="1"/>
</dbReference>
<evidence type="ECO:0000256" key="6">
    <source>
        <dbReference type="ARBA" id="ARBA00022617"/>
    </source>
</evidence>
<evidence type="ECO:0000256" key="8">
    <source>
        <dbReference type="ARBA" id="ARBA00023002"/>
    </source>
</evidence>
<dbReference type="GO" id="GO:0005789">
    <property type="term" value="C:endoplasmic reticulum membrane"/>
    <property type="evidence" value="ECO:0007669"/>
    <property type="project" value="UniProtKB-SubCell"/>
</dbReference>
<keyword evidence="7 11" id="KW-0479">Metal-binding</keyword>
<dbReference type="PANTHER" id="PTHR24291">
    <property type="entry name" value="CYTOCHROME P450 FAMILY 4"/>
    <property type="match status" value="1"/>
</dbReference>
<dbReference type="GO" id="GO:0016705">
    <property type="term" value="F:oxidoreductase activity, acting on paired donors, with incorporation or reduction of molecular oxygen"/>
    <property type="evidence" value="ECO:0007669"/>
    <property type="project" value="InterPro"/>
</dbReference>
<keyword evidence="10 12" id="KW-0503">Monooxygenase</keyword>
<comment type="function">
    <text evidence="2">May be involved in the metabolism of insect hormones and in the breakdown of synthetic insecticides.</text>
</comment>
<gene>
    <name evidence="14" type="ORF">HERILL_LOCUS21</name>
</gene>
<dbReference type="OrthoDB" id="1470350at2759"/>
<dbReference type="FunCoup" id="A0A7R8YL06">
    <property type="interactions" value="18"/>
</dbReference>
<evidence type="ECO:0000313" key="15">
    <source>
        <dbReference type="Proteomes" id="UP000594454"/>
    </source>
</evidence>
<dbReference type="InParanoid" id="A0A7R8YL06"/>
<dbReference type="GO" id="GO:0020037">
    <property type="term" value="F:heme binding"/>
    <property type="evidence" value="ECO:0007669"/>
    <property type="project" value="InterPro"/>
</dbReference>
<keyword evidence="8 12" id="KW-0560">Oxidoreductase</keyword>
<dbReference type="PRINTS" id="PR00465">
    <property type="entry name" value="EP450IV"/>
</dbReference>
<dbReference type="InterPro" id="IPR017972">
    <property type="entry name" value="Cyt_P450_CS"/>
</dbReference>
<dbReference type="GO" id="GO:0005506">
    <property type="term" value="F:iron ion binding"/>
    <property type="evidence" value="ECO:0007669"/>
    <property type="project" value="InterPro"/>
</dbReference>
<dbReference type="OMA" id="YVNNCVL"/>
<dbReference type="Proteomes" id="UP000594454">
    <property type="component" value="Chromosome 1"/>
</dbReference>
<dbReference type="PANTHER" id="PTHR24291:SF177">
    <property type="entry name" value="CYTOCHROME P450 4AA1-RELATED"/>
    <property type="match status" value="1"/>
</dbReference>
<keyword evidence="13" id="KW-1133">Transmembrane helix</keyword>
<feature type="transmembrane region" description="Helical" evidence="13">
    <location>
        <begin position="18"/>
        <end position="38"/>
    </location>
</feature>
<keyword evidence="13" id="KW-0812">Transmembrane</keyword>
<sequence>MLCYMIWKEIERASTADLWSLASLLIIGGLMYALSGYFKSVILALKLPGPPTVPFFGNCLLVKERDLLTNRASTAFNLYGPLVRLWVLLFPFFMVLEPHDLQTILSSKKHTNKVFFYRLMHNFLGNGLITNNGNKWSMHRKLIQPTFHLSILEKFVSTFVDATEASFSLLDPSQTEINIVKFVNTCVINILNEAVLGVPAKKSGTLEVEESPFRQGKVVVPYRVTHPWLLIDAVYRMTQTANDELKQKKKLDEFTYRMIQRRRALRKSDPNFQQKCLLDYMIEISESCPDFTEDDIVSEACTFMLAGQDSVGAAVAFCLFTLAQHPEIQQKCYDELEAIFGDDNRPPNMNDLREMKYLEMCIKETLRLYPSVPLFARKTSEDIQVGKHTLPAGSNVFIIPYATHRLPHIYPDPEKFDPERFTSENCEKRHPYAYLPFSAGARNCIGHRFAILEMKTVISKILRSYELLPVPGKTTFEPTFRITLRGSGGLWIRLGTRTAT</sequence>
<proteinExistence type="inferred from homology"/>
<keyword evidence="6 11" id="KW-0349">Heme</keyword>
<dbReference type="Gene3D" id="1.10.630.10">
    <property type="entry name" value="Cytochrome P450"/>
    <property type="match status" value="1"/>
</dbReference>
<keyword evidence="13" id="KW-0472">Membrane</keyword>
<dbReference type="Pfam" id="PF00067">
    <property type="entry name" value="p450"/>
    <property type="match status" value="1"/>
</dbReference>
<reference evidence="14 15" key="1">
    <citation type="submission" date="2020-11" db="EMBL/GenBank/DDBJ databases">
        <authorList>
            <person name="Wallbank WR R."/>
            <person name="Pardo Diaz C."/>
            <person name="Kozak K."/>
            <person name="Martin S."/>
            <person name="Jiggins C."/>
            <person name="Moest M."/>
            <person name="Warren A I."/>
            <person name="Generalovic N T."/>
            <person name="Byers J.R.P. K."/>
            <person name="Montejo-Kovacevich G."/>
            <person name="Yen C E."/>
        </authorList>
    </citation>
    <scope>NUCLEOTIDE SEQUENCE [LARGE SCALE GENOMIC DNA]</scope>
</reference>
<dbReference type="InterPro" id="IPR001128">
    <property type="entry name" value="Cyt_P450"/>
</dbReference>
<evidence type="ECO:0000256" key="3">
    <source>
        <dbReference type="ARBA" id="ARBA00004174"/>
    </source>
</evidence>
<evidence type="ECO:0000256" key="12">
    <source>
        <dbReference type="RuleBase" id="RU000461"/>
    </source>
</evidence>
<protein>
    <recommendedName>
        <fullName evidence="16">Cytochrome P450</fullName>
    </recommendedName>
</protein>
<evidence type="ECO:0000256" key="1">
    <source>
        <dbReference type="ARBA" id="ARBA00001971"/>
    </source>
</evidence>
<comment type="cofactor">
    <cofactor evidence="1 11">
        <name>heme</name>
        <dbReference type="ChEBI" id="CHEBI:30413"/>
    </cofactor>
</comment>
<evidence type="ECO:0000256" key="13">
    <source>
        <dbReference type="SAM" id="Phobius"/>
    </source>
</evidence>
<dbReference type="InterPro" id="IPR050196">
    <property type="entry name" value="Cytochrome_P450_Monoox"/>
</dbReference>
<comment type="similarity">
    <text evidence="5 12">Belongs to the cytochrome P450 family.</text>
</comment>
<comment type="subcellular location">
    <subcellularLocation>
        <location evidence="4">Endoplasmic reticulum membrane</location>
        <topology evidence="4">Peripheral membrane protein</topology>
    </subcellularLocation>
    <subcellularLocation>
        <location evidence="3">Microsome membrane</location>
        <topology evidence="3">Peripheral membrane protein</topology>
    </subcellularLocation>
</comment>
<keyword evidence="15" id="KW-1185">Reference proteome</keyword>
<evidence type="ECO:0000256" key="4">
    <source>
        <dbReference type="ARBA" id="ARBA00004406"/>
    </source>
</evidence>
<keyword evidence="9 11" id="KW-0408">Iron</keyword>
<dbReference type="CDD" id="cd20628">
    <property type="entry name" value="CYP4"/>
    <property type="match status" value="1"/>
</dbReference>
<dbReference type="EMBL" id="LR899009">
    <property type="protein sequence ID" value="CAD7076618.1"/>
    <property type="molecule type" value="Genomic_DNA"/>
</dbReference>
<name>A0A7R8YL06_HERIL</name>
<feature type="transmembrane region" description="Helical" evidence="13">
    <location>
        <begin position="75"/>
        <end position="96"/>
    </location>
</feature>
<dbReference type="InterPro" id="IPR036396">
    <property type="entry name" value="Cyt_P450_sf"/>
</dbReference>
<organism evidence="14 15">
    <name type="scientific">Hermetia illucens</name>
    <name type="common">Black soldier fly</name>
    <dbReference type="NCBI Taxonomy" id="343691"/>
    <lineage>
        <taxon>Eukaryota</taxon>
        <taxon>Metazoa</taxon>
        <taxon>Ecdysozoa</taxon>
        <taxon>Arthropoda</taxon>
        <taxon>Hexapoda</taxon>
        <taxon>Insecta</taxon>
        <taxon>Pterygota</taxon>
        <taxon>Neoptera</taxon>
        <taxon>Endopterygota</taxon>
        <taxon>Diptera</taxon>
        <taxon>Brachycera</taxon>
        <taxon>Stratiomyomorpha</taxon>
        <taxon>Stratiomyidae</taxon>
        <taxon>Hermetiinae</taxon>
        <taxon>Hermetia</taxon>
    </lineage>
</organism>
<evidence type="ECO:0000256" key="2">
    <source>
        <dbReference type="ARBA" id="ARBA00003690"/>
    </source>
</evidence>
<evidence type="ECO:0000256" key="10">
    <source>
        <dbReference type="ARBA" id="ARBA00023033"/>
    </source>
</evidence>
<evidence type="ECO:0000256" key="9">
    <source>
        <dbReference type="ARBA" id="ARBA00023004"/>
    </source>
</evidence>
<accession>A0A7R8YL06</accession>
<dbReference type="SUPFAM" id="SSF48264">
    <property type="entry name" value="Cytochrome P450"/>
    <property type="match status" value="1"/>
</dbReference>
<dbReference type="AlphaFoldDB" id="A0A7R8YL06"/>
<dbReference type="InterPro" id="IPR002403">
    <property type="entry name" value="Cyt_P450_E_grp-IV"/>
</dbReference>
<dbReference type="PRINTS" id="PR00385">
    <property type="entry name" value="P450"/>
</dbReference>
<evidence type="ECO:0000256" key="5">
    <source>
        <dbReference type="ARBA" id="ARBA00010617"/>
    </source>
</evidence>
<dbReference type="GO" id="GO:0004497">
    <property type="term" value="F:monooxygenase activity"/>
    <property type="evidence" value="ECO:0007669"/>
    <property type="project" value="UniProtKB-KW"/>
</dbReference>